<dbReference type="NCBIfam" id="TIGR03843">
    <property type="entry name" value="SCO1664 family protein"/>
    <property type="match status" value="1"/>
</dbReference>
<sequence length="263" mass="28410">MNPLQATAAIELLRRGEMEIEGRLVDASNATLRVELTLDGETARAVYKPIRGERPLWDFPPGPGPGGNLAGREVAAYEVSAAAGWGLVPPTILRDGPLGPGSVQLWLDDLAEEQLVDWVPAGSMPSDWCTIAAAQDEDGASYLLAHADDPRLATLALFDALINNADRKGAHVLLAADGHLAGIDHGVCFHAEPKLRTVLWGFAGRPIPAELAERLDTLDPGSLAEHLTPAELTALIRRRDRLREIGRYPQPPSDRHIIPWPPI</sequence>
<dbReference type="InterPro" id="IPR022292">
    <property type="entry name" value="CHP03843"/>
</dbReference>
<keyword evidence="2" id="KW-1185">Reference proteome</keyword>
<gene>
    <name evidence="1" type="ORF">F4553_007243</name>
</gene>
<dbReference type="RefSeq" id="WP_312875518.1">
    <property type="nucleotide sequence ID" value="NZ_JACHMN010000003.1"/>
</dbReference>
<dbReference type="AlphaFoldDB" id="A0A841C3B7"/>
<comment type="caution">
    <text evidence="1">The sequence shown here is derived from an EMBL/GenBank/DDBJ whole genome shotgun (WGS) entry which is preliminary data.</text>
</comment>
<organism evidence="1 2">
    <name type="scientific">Allocatelliglobosispora scoriae</name>
    <dbReference type="NCBI Taxonomy" id="643052"/>
    <lineage>
        <taxon>Bacteria</taxon>
        <taxon>Bacillati</taxon>
        <taxon>Actinomycetota</taxon>
        <taxon>Actinomycetes</taxon>
        <taxon>Micromonosporales</taxon>
        <taxon>Micromonosporaceae</taxon>
        <taxon>Allocatelliglobosispora</taxon>
    </lineage>
</organism>
<evidence type="ECO:0000313" key="2">
    <source>
        <dbReference type="Proteomes" id="UP000587527"/>
    </source>
</evidence>
<evidence type="ECO:0000313" key="1">
    <source>
        <dbReference type="EMBL" id="MBB5873809.1"/>
    </source>
</evidence>
<name>A0A841C3B7_9ACTN</name>
<dbReference type="Proteomes" id="UP000587527">
    <property type="component" value="Unassembled WGS sequence"/>
</dbReference>
<protein>
    <submittedName>
        <fullName evidence="1">Putative repeat protein (TIGR03843 family)</fullName>
    </submittedName>
</protein>
<reference evidence="1 2" key="1">
    <citation type="submission" date="2020-08" db="EMBL/GenBank/DDBJ databases">
        <title>Sequencing the genomes of 1000 actinobacteria strains.</title>
        <authorList>
            <person name="Klenk H.-P."/>
        </authorList>
    </citation>
    <scope>NUCLEOTIDE SEQUENCE [LARGE SCALE GENOMIC DNA]</scope>
    <source>
        <strain evidence="1 2">DSM 45362</strain>
    </source>
</reference>
<proteinExistence type="predicted"/>
<accession>A0A841C3B7</accession>
<dbReference type="EMBL" id="JACHMN010000003">
    <property type="protein sequence ID" value="MBB5873809.1"/>
    <property type="molecule type" value="Genomic_DNA"/>
</dbReference>